<dbReference type="Gene3D" id="4.10.60.10">
    <property type="entry name" value="Zinc finger, CCHC-type"/>
    <property type="match status" value="1"/>
</dbReference>
<dbReference type="PROSITE" id="PS50158">
    <property type="entry name" value="ZF_CCHC"/>
    <property type="match status" value="1"/>
</dbReference>
<organism evidence="8 9">
    <name type="scientific">Rotaria magnacalcarata</name>
    <dbReference type="NCBI Taxonomy" id="392030"/>
    <lineage>
        <taxon>Eukaryota</taxon>
        <taxon>Metazoa</taxon>
        <taxon>Spiralia</taxon>
        <taxon>Gnathifera</taxon>
        <taxon>Rotifera</taxon>
        <taxon>Eurotatoria</taxon>
        <taxon>Bdelloidea</taxon>
        <taxon>Philodinida</taxon>
        <taxon>Philodinidae</taxon>
        <taxon>Rotaria</taxon>
    </lineage>
</organism>
<keyword evidence="5" id="KW-0862">Zinc</keyword>
<evidence type="ECO:0000256" key="2">
    <source>
        <dbReference type="ARBA" id="ARBA00022695"/>
    </source>
</evidence>
<dbReference type="PANTHER" id="PTHR37984:SF5">
    <property type="entry name" value="PROTEIN NYNRIN-LIKE"/>
    <property type="match status" value="1"/>
</dbReference>
<dbReference type="InterPro" id="IPR050951">
    <property type="entry name" value="Retrovirus_Pol_polyprotein"/>
</dbReference>
<dbReference type="InterPro" id="IPR001878">
    <property type="entry name" value="Znf_CCHC"/>
</dbReference>
<feature type="domain" description="CCHC-type" evidence="7">
    <location>
        <begin position="274"/>
        <end position="289"/>
    </location>
</feature>
<evidence type="ECO:0000256" key="3">
    <source>
        <dbReference type="ARBA" id="ARBA00022722"/>
    </source>
</evidence>
<evidence type="ECO:0000256" key="4">
    <source>
        <dbReference type="ARBA" id="ARBA00022759"/>
    </source>
</evidence>
<dbReference type="SUPFAM" id="SSF56672">
    <property type="entry name" value="DNA/RNA polymerases"/>
    <property type="match status" value="1"/>
</dbReference>
<keyword evidence="5" id="KW-0479">Metal-binding</keyword>
<keyword evidence="3" id="KW-0540">Nuclease</keyword>
<dbReference type="GO" id="GO:0016779">
    <property type="term" value="F:nucleotidyltransferase activity"/>
    <property type="evidence" value="ECO:0007669"/>
    <property type="project" value="UniProtKB-KW"/>
</dbReference>
<keyword evidence="1" id="KW-0808">Transferase</keyword>
<name>A0A820LF06_9BILA</name>
<comment type="caution">
    <text evidence="8">The sequence shown here is derived from an EMBL/GenBank/DDBJ whole genome shotgun (WGS) entry which is preliminary data.</text>
</comment>
<protein>
    <recommendedName>
        <fullName evidence="7">CCHC-type domain-containing protein</fullName>
    </recommendedName>
</protein>
<reference evidence="8" key="1">
    <citation type="submission" date="2021-02" db="EMBL/GenBank/DDBJ databases">
        <authorList>
            <person name="Nowell W R."/>
        </authorList>
    </citation>
    <scope>NUCLEOTIDE SEQUENCE</scope>
</reference>
<proteinExistence type="predicted"/>
<feature type="region of interest" description="Disordered" evidence="6">
    <location>
        <begin position="236"/>
        <end position="263"/>
    </location>
</feature>
<dbReference type="SUPFAM" id="SSF50630">
    <property type="entry name" value="Acid proteases"/>
    <property type="match status" value="1"/>
</dbReference>
<dbReference type="InterPro" id="IPR021109">
    <property type="entry name" value="Peptidase_aspartic_dom_sf"/>
</dbReference>
<dbReference type="GO" id="GO:0004519">
    <property type="term" value="F:endonuclease activity"/>
    <property type="evidence" value="ECO:0007669"/>
    <property type="project" value="UniProtKB-KW"/>
</dbReference>
<evidence type="ECO:0000313" key="8">
    <source>
        <dbReference type="EMBL" id="CAF4355921.1"/>
    </source>
</evidence>
<dbReference type="PANTHER" id="PTHR37984">
    <property type="entry name" value="PROTEIN CBG26694"/>
    <property type="match status" value="1"/>
</dbReference>
<dbReference type="GO" id="GO:0008270">
    <property type="term" value="F:zinc ion binding"/>
    <property type="evidence" value="ECO:0007669"/>
    <property type="project" value="UniProtKB-KW"/>
</dbReference>
<evidence type="ECO:0000256" key="1">
    <source>
        <dbReference type="ARBA" id="ARBA00022679"/>
    </source>
</evidence>
<keyword evidence="5" id="KW-0863">Zinc-finger</keyword>
<evidence type="ECO:0000259" key="7">
    <source>
        <dbReference type="PROSITE" id="PS50158"/>
    </source>
</evidence>
<gene>
    <name evidence="8" type="ORF">OVN521_LOCUS33043</name>
</gene>
<dbReference type="Proteomes" id="UP000663866">
    <property type="component" value="Unassembled WGS sequence"/>
</dbReference>
<keyword evidence="2" id="KW-0548">Nucleotidyltransferase</keyword>
<dbReference type="GO" id="GO:0003676">
    <property type="term" value="F:nucleic acid binding"/>
    <property type="evidence" value="ECO:0007669"/>
    <property type="project" value="InterPro"/>
</dbReference>
<dbReference type="Gene3D" id="3.10.10.10">
    <property type="entry name" value="HIV Type 1 Reverse Transcriptase, subunit A, domain 1"/>
    <property type="match status" value="1"/>
</dbReference>
<accession>A0A820LF06</accession>
<dbReference type="InterPro" id="IPR043502">
    <property type="entry name" value="DNA/RNA_pol_sf"/>
</dbReference>
<keyword evidence="9" id="KW-1185">Reference proteome</keyword>
<evidence type="ECO:0000256" key="6">
    <source>
        <dbReference type="SAM" id="MobiDB-lite"/>
    </source>
</evidence>
<dbReference type="CDD" id="cd00303">
    <property type="entry name" value="retropepsin_like"/>
    <property type="match status" value="1"/>
</dbReference>
<keyword evidence="4" id="KW-0255">Endonuclease</keyword>
<dbReference type="AlphaFoldDB" id="A0A820LF06"/>
<evidence type="ECO:0000313" key="9">
    <source>
        <dbReference type="Proteomes" id="UP000663866"/>
    </source>
</evidence>
<sequence length="631" mass="69505">VIEPLIYSLDSTIDLQDFFKTFEKYCAAQYGCADKDSWSAALGKFLQGDISKAYIGLEGGNLKWEQLKTTLTARFSDSITRTRRFLVLFNSISQEAEENLLDLSMRVEKLARQAYPTFTQSNLDILIKEKYLAVVPEEVADKLSIAMIDKDLATTPFEKIVSLAERVQKLVPKTNIVEVARAANTVISGAAGPSNAQAQATSFRPNGGTGGNLLCTHYSKPGHTIDRCWALQPNLKPARRGNTNDNRGSYNNTGTRGGRGNFTNNRGSFTAGARRCYSCGDYGHLANACTGRRSYANAAPPVNLNRPVNTAVANVVDQCIVCGAEGQNFHNFNVCPVRISSAVFKRLGLSIDQVMVGINVCRNPGNLDESLFISCMIDNHKYKSLIDSGAEICLIDIKNVQKNHNINNIVDAGIKVNVGNEKTVSQSFVIVDELANDLLLGADFIKSNNFIIDMANDKLLKRKNRSPLSNIEKVNNKLNTIIKVSESELKAGTIIAYAQKLVNKNNGEVAEAGFEWCKKEVNASENKMSESFMEMFRMDEAKLTSDQNKKVEVLLNKFSKCISLSDNDVGKTSTLSHSIKLTRDTAIKQPIRRINGELAEEVETQLQQLSEDGIITPSNSPWSSCIVPIKK</sequence>
<dbReference type="InterPro" id="IPR036875">
    <property type="entry name" value="Znf_CCHC_sf"/>
</dbReference>
<dbReference type="EMBL" id="CAJOBG010030691">
    <property type="protein sequence ID" value="CAF4355921.1"/>
    <property type="molecule type" value="Genomic_DNA"/>
</dbReference>
<dbReference type="Gene3D" id="2.40.70.10">
    <property type="entry name" value="Acid Proteases"/>
    <property type="match status" value="1"/>
</dbReference>
<evidence type="ECO:0000256" key="5">
    <source>
        <dbReference type="PROSITE-ProRule" id="PRU00047"/>
    </source>
</evidence>
<keyword evidence="4" id="KW-0378">Hydrolase</keyword>
<dbReference type="SUPFAM" id="SSF57756">
    <property type="entry name" value="Retrovirus zinc finger-like domains"/>
    <property type="match status" value="1"/>
</dbReference>
<feature type="non-terminal residue" evidence="8">
    <location>
        <position position="1"/>
    </location>
</feature>